<organism evidence="3 4">
    <name type="scientific">Ensete ventricosum</name>
    <name type="common">Abyssinian banana</name>
    <name type="synonym">Musa ensete</name>
    <dbReference type="NCBI Taxonomy" id="4639"/>
    <lineage>
        <taxon>Eukaryota</taxon>
        <taxon>Viridiplantae</taxon>
        <taxon>Streptophyta</taxon>
        <taxon>Embryophyta</taxon>
        <taxon>Tracheophyta</taxon>
        <taxon>Spermatophyta</taxon>
        <taxon>Magnoliopsida</taxon>
        <taxon>Liliopsida</taxon>
        <taxon>Zingiberales</taxon>
        <taxon>Musaceae</taxon>
        <taxon>Ensete</taxon>
    </lineage>
</organism>
<comment type="caution">
    <text evidence="3">The sequence shown here is derived from an EMBL/GenBank/DDBJ whole genome shotgun (WGS) entry which is preliminary data.</text>
</comment>
<feature type="compositionally biased region" description="Basic and acidic residues" evidence="1">
    <location>
        <begin position="136"/>
        <end position="149"/>
    </location>
</feature>
<dbReference type="Pfam" id="PF12056">
    <property type="entry name" value="DUF3537"/>
    <property type="match status" value="1"/>
</dbReference>
<protein>
    <submittedName>
        <fullName evidence="3">Uncharacterized protein</fullName>
    </submittedName>
</protein>
<evidence type="ECO:0000256" key="2">
    <source>
        <dbReference type="SAM" id="Phobius"/>
    </source>
</evidence>
<dbReference type="InterPro" id="IPR021924">
    <property type="entry name" value="DUF3537"/>
</dbReference>
<dbReference type="EMBL" id="AMZH03015649">
    <property type="protein sequence ID" value="RRT45712.1"/>
    <property type="molecule type" value="Genomic_DNA"/>
</dbReference>
<feature type="region of interest" description="Disordered" evidence="1">
    <location>
        <begin position="107"/>
        <end position="170"/>
    </location>
</feature>
<evidence type="ECO:0000256" key="1">
    <source>
        <dbReference type="SAM" id="MobiDB-lite"/>
    </source>
</evidence>
<evidence type="ECO:0000313" key="4">
    <source>
        <dbReference type="Proteomes" id="UP000287651"/>
    </source>
</evidence>
<accession>A0A426Y1V5</accession>
<keyword evidence="2" id="KW-0472">Membrane</keyword>
<name>A0A426Y1V5_ENSVE</name>
<reference evidence="3 4" key="1">
    <citation type="journal article" date="2014" name="Agronomy (Basel)">
        <title>A Draft Genome Sequence for Ensete ventricosum, the Drought-Tolerant Tree Against Hunger.</title>
        <authorList>
            <person name="Harrison J."/>
            <person name="Moore K.A."/>
            <person name="Paszkiewicz K."/>
            <person name="Jones T."/>
            <person name="Grant M."/>
            <person name="Ambacheew D."/>
            <person name="Muzemil S."/>
            <person name="Studholme D.J."/>
        </authorList>
    </citation>
    <scope>NUCLEOTIDE SEQUENCE [LARGE SCALE GENOMIC DNA]</scope>
</reference>
<dbReference type="Proteomes" id="UP000287651">
    <property type="component" value="Unassembled WGS sequence"/>
</dbReference>
<gene>
    <name evidence="3" type="ORF">B296_00050134</name>
</gene>
<feature type="transmembrane region" description="Helical" evidence="2">
    <location>
        <begin position="61"/>
        <end position="81"/>
    </location>
</feature>
<keyword evidence="2" id="KW-0812">Transmembrane</keyword>
<sequence>MVGGYIVVEATTSSSTEPLLSNRVSYAYNLSLAGDKLKSIRSYLRWVCVDQFDAKYAMVSWYLFLLGVFVPTASHFVLSYAPTHRLRCGSLALPHLRHRPLLPLPPRLRPSLRPSRRKEIRSGLEDGAAPGSGIWSKEKNGEPGFDGRHPRPRCGSEMTEGRGRSTSSCY</sequence>
<dbReference type="AlphaFoldDB" id="A0A426Y1V5"/>
<evidence type="ECO:0000313" key="3">
    <source>
        <dbReference type="EMBL" id="RRT45712.1"/>
    </source>
</evidence>
<keyword evidence="2" id="KW-1133">Transmembrane helix</keyword>
<proteinExistence type="predicted"/>